<dbReference type="Pfam" id="PF08843">
    <property type="entry name" value="AbiEii"/>
    <property type="match status" value="1"/>
</dbReference>
<dbReference type="AlphaFoldDB" id="A0A418KGN7"/>
<reference evidence="1 2" key="1">
    <citation type="submission" date="2018-09" db="EMBL/GenBank/DDBJ databases">
        <title>Isolation, diversity and antifungal activity of actinobacteria from wheat.</title>
        <authorList>
            <person name="Han C."/>
        </authorList>
    </citation>
    <scope>NUCLEOTIDE SEQUENCE [LARGE SCALE GENOMIC DNA]</scope>
    <source>
        <strain evidence="1 2">NEAU-YY265</strain>
    </source>
</reference>
<keyword evidence="2" id="KW-1185">Reference proteome</keyword>
<comment type="caution">
    <text evidence="1">The sequence shown here is derived from an EMBL/GenBank/DDBJ whole genome shotgun (WGS) entry which is preliminary data.</text>
</comment>
<protein>
    <submittedName>
        <fullName evidence="1">Nucleotidyl transferase AbiEii/AbiGii toxin family protein</fullName>
    </submittedName>
</protein>
<proteinExistence type="predicted"/>
<dbReference type="InterPro" id="IPR014942">
    <property type="entry name" value="AbiEii"/>
</dbReference>
<sequence length="264" mass="28418">MGAPARFAARPAPRPGRPFPAHRHADPAFLGGLAVTLPHRRPTRDTVGGRVYLELRRQAKADGRDTGELLQLYALEGFLDRLTRSPYAGRLVLKGGVLLAAFDTRRPTRDIDVAAVGLPGEPGHVVTAIRRIAAVAVDDGLLFDGDAAAASTIREDAEYGGVRVSTPCTLQRARLHFHVDVNLGDPIHPGPRIVELPRLLGGSIHLLGNPLSMVVAEKLVTAVERGQANKRWRDFGDLYQLSLRHDHDGAELIAAAEAVAGHRG</sequence>
<accession>A0A418KGN7</accession>
<dbReference type="EMBL" id="QUAL01000433">
    <property type="protein sequence ID" value="RIQ11149.1"/>
    <property type="molecule type" value="Genomic_DNA"/>
</dbReference>
<dbReference type="Proteomes" id="UP000284057">
    <property type="component" value="Unassembled WGS sequence"/>
</dbReference>
<dbReference type="GO" id="GO:0016740">
    <property type="term" value="F:transferase activity"/>
    <property type="evidence" value="ECO:0007669"/>
    <property type="project" value="UniProtKB-KW"/>
</dbReference>
<organism evidence="1 2">
    <name type="scientific">Jiangella rhizosphaerae</name>
    <dbReference type="NCBI Taxonomy" id="2293569"/>
    <lineage>
        <taxon>Bacteria</taxon>
        <taxon>Bacillati</taxon>
        <taxon>Actinomycetota</taxon>
        <taxon>Actinomycetes</taxon>
        <taxon>Jiangellales</taxon>
        <taxon>Jiangellaceae</taxon>
        <taxon>Jiangella</taxon>
    </lineage>
</organism>
<evidence type="ECO:0000313" key="2">
    <source>
        <dbReference type="Proteomes" id="UP000284057"/>
    </source>
</evidence>
<name>A0A418KGN7_9ACTN</name>
<keyword evidence="1" id="KW-0808">Transferase</keyword>
<gene>
    <name evidence="1" type="ORF">DY240_29670</name>
</gene>
<evidence type="ECO:0000313" key="1">
    <source>
        <dbReference type="EMBL" id="RIQ11149.1"/>
    </source>
</evidence>